<comment type="catalytic activity">
    <reaction evidence="1">
        <text>4-hydroxy-4-methyl-2-oxoglutarate = 2 pyruvate</text>
        <dbReference type="Rhea" id="RHEA:22748"/>
        <dbReference type="ChEBI" id="CHEBI:15361"/>
        <dbReference type="ChEBI" id="CHEBI:58276"/>
        <dbReference type="EC" id="4.1.3.17"/>
    </reaction>
</comment>
<evidence type="ECO:0000256" key="3">
    <source>
        <dbReference type="ARBA" id="ARBA00008621"/>
    </source>
</evidence>
<evidence type="ECO:0000313" key="14">
    <source>
        <dbReference type="Proteomes" id="UP001589867"/>
    </source>
</evidence>
<evidence type="ECO:0000256" key="5">
    <source>
        <dbReference type="ARBA" id="ARBA00012213"/>
    </source>
</evidence>
<reference evidence="13 14" key="1">
    <citation type="submission" date="2024-09" db="EMBL/GenBank/DDBJ databases">
        <authorList>
            <person name="Sun Q."/>
            <person name="Mori K."/>
        </authorList>
    </citation>
    <scope>NUCLEOTIDE SEQUENCE [LARGE SCALE GENOMIC DNA]</scope>
    <source>
        <strain evidence="13 14">TBRC 3947</strain>
    </source>
</reference>
<evidence type="ECO:0000256" key="10">
    <source>
        <dbReference type="ARBA" id="ARBA00030169"/>
    </source>
</evidence>
<evidence type="ECO:0000256" key="11">
    <source>
        <dbReference type="ARBA" id="ARBA00032305"/>
    </source>
</evidence>
<dbReference type="InterPro" id="IPR005493">
    <property type="entry name" value="RraA/RraA-like"/>
</dbReference>
<comment type="similarity">
    <text evidence="3">Belongs to the class II aldolase/RraA-like family.</text>
</comment>
<evidence type="ECO:0000256" key="1">
    <source>
        <dbReference type="ARBA" id="ARBA00001342"/>
    </source>
</evidence>
<evidence type="ECO:0000256" key="6">
    <source>
        <dbReference type="ARBA" id="ARBA00012947"/>
    </source>
</evidence>
<accession>A0ABV6M4D5</accession>
<dbReference type="EC" id="4.1.3.17" evidence="5"/>
<comment type="subunit">
    <text evidence="4">Homotrimer.</text>
</comment>
<evidence type="ECO:0000256" key="4">
    <source>
        <dbReference type="ARBA" id="ARBA00011233"/>
    </source>
</evidence>
<proteinExistence type="inferred from homology"/>
<organism evidence="13 14">
    <name type="scientific">Phytohabitans kaempferiae</name>
    <dbReference type="NCBI Taxonomy" id="1620943"/>
    <lineage>
        <taxon>Bacteria</taxon>
        <taxon>Bacillati</taxon>
        <taxon>Actinomycetota</taxon>
        <taxon>Actinomycetes</taxon>
        <taxon>Micromonosporales</taxon>
        <taxon>Micromonosporaceae</taxon>
    </lineage>
</organism>
<evidence type="ECO:0000256" key="9">
    <source>
        <dbReference type="ARBA" id="ARBA00029596"/>
    </source>
</evidence>
<gene>
    <name evidence="13" type="ORF">ACFFIA_17895</name>
</gene>
<dbReference type="PANTHER" id="PTHR33254:SF4">
    <property type="entry name" value="4-HYDROXY-4-METHYL-2-OXOGLUTARATE ALDOLASE 3-RELATED"/>
    <property type="match status" value="1"/>
</dbReference>
<dbReference type="Proteomes" id="UP001589867">
    <property type="component" value="Unassembled WGS sequence"/>
</dbReference>
<evidence type="ECO:0000256" key="8">
    <source>
        <dbReference type="ARBA" id="ARBA00025046"/>
    </source>
</evidence>
<name>A0ABV6M4D5_9ACTN</name>
<protein>
    <recommendedName>
        <fullName evidence="7">Putative 4-hydroxy-4-methyl-2-oxoglutarate aldolase</fullName>
        <ecNumber evidence="6">4.1.1.112</ecNumber>
        <ecNumber evidence="5">4.1.3.17</ecNumber>
    </recommendedName>
    <alternativeName>
        <fullName evidence="11">Oxaloacetate decarboxylase</fullName>
    </alternativeName>
    <alternativeName>
        <fullName evidence="9">Regulator of ribonuclease activity homolog</fullName>
    </alternativeName>
    <alternativeName>
        <fullName evidence="10">RraA-like protein</fullName>
    </alternativeName>
</protein>
<evidence type="ECO:0000313" key="13">
    <source>
        <dbReference type="EMBL" id="MFC0529531.1"/>
    </source>
</evidence>
<comment type="caution">
    <text evidence="13">The sequence shown here is derived from an EMBL/GenBank/DDBJ whole genome shotgun (WGS) entry which is preliminary data.</text>
</comment>
<dbReference type="EMBL" id="JBHLUH010000036">
    <property type="protein sequence ID" value="MFC0529531.1"/>
    <property type="molecule type" value="Genomic_DNA"/>
</dbReference>
<dbReference type="CDD" id="cd16841">
    <property type="entry name" value="RraA_family"/>
    <property type="match status" value="1"/>
</dbReference>
<sequence>MNEPIDEPRRAILRRLGAATIYEAQGQVGAMDSGIKSLDPSSFLAGRALTVDVPPGDNLFIHHAVAAARPGDVLVIDAKGYREAGAWGDVLTLAARCAGVAGLVIDGGVRDVDSIVAMGFPVFCRAVSIKGTTKNQAGEVGGQISCGGTPVRPGDIVVGDRDGVVVILGDRLTEAIDAAVERERKEDGIRAALESGALTLDLLGLR</sequence>
<dbReference type="NCBIfam" id="NF006731">
    <property type="entry name" value="PRK09262.1"/>
    <property type="match status" value="1"/>
</dbReference>
<dbReference type="SUPFAM" id="SSF89562">
    <property type="entry name" value="RraA-like"/>
    <property type="match status" value="1"/>
</dbReference>
<comment type="cofactor">
    <cofactor evidence="2">
        <name>a divalent metal cation</name>
        <dbReference type="ChEBI" id="CHEBI:60240"/>
    </cofactor>
</comment>
<dbReference type="Pfam" id="PF03737">
    <property type="entry name" value="RraA-like"/>
    <property type="match status" value="1"/>
</dbReference>
<evidence type="ECO:0000256" key="12">
    <source>
        <dbReference type="ARBA" id="ARBA00047973"/>
    </source>
</evidence>
<dbReference type="PANTHER" id="PTHR33254">
    <property type="entry name" value="4-HYDROXY-4-METHYL-2-OXOGLUTARATE ALDOLASE 3-RELATED"/>
    <property type="match status" value="1"/>
</dbReference>
<evidence type="ECO:0000256" key="2">
    <source>
        <dbReference type="ARBA" id="ARBA00001968"/>
    </source>
</evidence>
<comment type="catalytic activity">
    <reaction evidence="12">
        <text>oxaloacetate + H(+) = pyruvate + CO2</text>
        <dbReference type="Rhea" id="RHEA:15641"/>
        <dbReference type="ChEBI" id="CHEBI:15361"/>
        <dbReference type="ChEBI" id="CHEBI:15378"/>
        <dbReference type="ChEBI" id="CHEBI:16452"/>
        <dbReference type="ChEBI" id="CHEBI:16526"/>
        <dbReference type="EC" id="4.1.1.112"/>
    </reaction>
</comment>
<dbReference type="InterPro" id="IPR036704">
    <property type="entry name" value="RraA/RraA-like_sf"/>
</dbReference>
<evidence type="ECO:0000256" key="7">
    <source>
        <dbReference type="ARBA" id="ARBA00016549"/>
    </source>
</evidence>
<comment type="function">
    <text evidence="8">Catalyzes the aldol cleavage of 4-hydroxy-4-methyl-2-oxoglutarate (HMG) into 2 molecules of pyruvate. Also contains a secondary oxaloacetate (OAA) decarboxylase activity due to the common pyruvate enolate transition state formed following C-C bond cleavage in the retro-aldol and decarboxylation reactions.</text>
</comment>
<dbReference type="Gene3D" id="3.50.30.40">
    <property type="entry name" value="Ribonuclease E inhibitor RraA/RraA-like"/>
    <property type="match status" value="1"/>
</dbReference>
<keyword evidence="14" id="KW-1185">Reference proteome</keyword>
<dbReference type="RefSeq" id="WP_377252386.1">
    <property type="nucleotide sequence ID" value="NZ_JBHLUH010000036.1"/>
</dbReference>
<dbReference type="EC" id="4.1.1.112" evidence="6"/>